<dbReference type="Pfam" id="PF13307">
    <property type="entry name" value="Helicase_C_2"/>
    <property type="match status" value="1"/>
</dbReference>
<dbReference type="InterPro" id="IPR045028">
    <property type="entry name" value="DinG/Rad3-like"/>
</dbReference>
<sequence>MKYAILDLETTGHSADDEIIQIGVVFVSHELAILDTYSSFVKPAIIIPSFITGLTGITNDTVKDAPPLHEVLKELLPLLEDTVLVAHNVGFDASFLNQALERCGYLPLNGRRLDTMDLLRILFPSITTYQLGAVADLFGISHERQHQADSDAMATAEIFIRSVQKLRSLPLLTLQRLSALIDTTKDLHWFLRLIEQELEQTTVLESAEYDYYRQFALKAREWSEEQPPRGEGGNEGPAITMTFQEYLDSIKSAMMDKFAAYEEREPQNMMFDEVYKALSNDSHLLIEAGTGTGKSLGYLIPALYHGVQSGSKVVVSTHTINLQEQIRGRDVPLLEEVLPFPFRAAIFKGRGNYLCMRKFESKVNTLDFATPNDDGVTASQMIVWLGETETGDQEELNFGSRGADFWQSVASDADSCLNRACPWFKRCYYHRAKHESNIADVCITNHSLLFTDVQSEHRLLPAYSHLVIDEAHHVEETASKHLGFNVNYYSFINTSMHLFKDSRSGMLLNLRYRLQQEDDERVNAWIETIDALLIPKLQNMKEYWDNLFEQLFGLIGTSGEGPGDNGAAVLRLQGSEPPEGWDDIASCEENVHTALSMWLKDCEKLASDIKERIDDHGVQAALTDLNGELRNFARIKDELRILAKMEQPDFVYWLEASPVMRHRSLHFYAAPIQVSRQLQTYFFDAKDSVIMTSATLTVQKSFQYVMEQLGLEGYEVQNRLQTVQLPSPFQYRQQALVIVPRDFPPYKGAFPDSSYLERLARSIHDVAVETGGKMLVLFTSYRMLRAVYELLKDPLEASGIQVLGQGIDSSNRTKLTRRFLQQAESVLLGTSSFWEGVDIPGEALTCLAIVRLPFQPPNHPVAEAKAELLQRKKQNPFMKLSIPQAVIRFKQGFGRLVRTAHDKGIVIIYDTRVIEAYYGKHFLYSLPGPKMETMFTAQIVPRIREWLIPENEGSYEEGGDRDEKRENIGSSR</sequence>
<dbReference type="GO" id="GO:0043139">
    <property type="term" value="F:5'-3' DNA helicase activity"/>
    <property type="evidence" value="ECO:0007669"/>
    <property type="project" value="UniProtKB-EC"/>
</dbReference>
<accession>A0A1A5YI89</accession>
<dbReference type="InterPro" id="IPR012337">
    <property type="entry name" value="RNaseH-like_sf"/>
</dbReference>
<keyword evidence="14" id="KW-1185">Reference proteome</keyword>
<dbReference type="GO" id="GO:0003887">
    <property type="term" value="F:DNA-directed DNA polymerase activity"/>
    <property type="evidence" value="ECO:0007669"/>
    <property type="project" value="InterPro"/>
</dbReference>
<dbReference type="InterPro" id="IPR036397">
    <property type="entry name" value="RNaseH_sf"/>
</dbReference>
<comment type="catalytic activity">
    <reaction evidence="7">
        <text>ATP + H2O = ADP + phosphate + H(+)</text>
        <dbReference type="Rhea" id="RHEA:13065"/>
        <dbReference type="ChEBI" id="CHEBI:15377"/>
        <dbReference type="ChEBI" id="CHEBI:15378"/>
        <dbReference type="ChEBI" id="CHEBI:30616"/>
        <dbReference type="ChEBI" id="CHEBI:43474"/>
        <dbReference type="ChEBI" id="CHEBI:456216"/>
        <dbReference type="EC" id="5.6.2.3"/>
    </reaction>
</comment>
<dbReference type="Pfam" id="PF00929">
    <property type="entry name" value="RNase_T"/>
    <property type="match status" value="1"/>
</dbReference>
<dbReference type="Pfam" id="PF00270">
    <property type="entry name" value="DEAD"/>
    <property type="match status" value="1"/>
</dbReference>
<gene>
    <name evidence="8 9" type="primary">dinG</name>
    <name evidence="13" type="ORF">A7K91_04170</name>
</gene>
<dbReference type="InterPro" id="IPR011545">
    <property type="entry name" value="DEAD/DEAH_box_helicase_dom"/>
</dbReference>
<evidence type="ECO:0000256" key="4">
    <source>
        <dbReference type="ARBA" id="ARBA00022801"/>
    </source>
</evidence>
<comment type="function">
    <text evidence="8 9">3'-5' exonuclease.</text>
</comment>
<dbReference type="SMART" id="SM00487">
    <property type="entry name" value="DEXDc"/>
    <property type="match status" value="1"/>
</dbReference>
<dbReference type="NCBIfam" id="NF005981">
    <property type="entry name" value="PRK08074.1"/>
    <property type="match status" value="1"/>
</dbReference>
<evidence type="ECO:0000256" key="5">
    <source>
        <dbReference type="ARBA" id="ARBA00022839"/>
    </source>
</evidence>
<keyword evidence="13" id="KW-0347">Helicase</keyword>
<dbReference type="GO" id="GO:0016887">
    <property type="term" value="F:ATP hydrolysis activity"/>
    <property type="evidence" value="ECO:0007669"/>
    <property type="project" value="RHEA"/>
</dbReference>
<evidence type="ECO:0000256" key="9">
    <source>
        <dbReference type="RuleBase" id="RU364106"/>
    </source>
</evidence>
<dbReference type="InterPro" id="IPR006054">
    <property type="entry name" value="DnaQ"/>
</dbReference>
<keyword evidence="6 8" id="KW-0067">ATP-binding</keyword>
<dbReference type="SMART" id="SM00479">
    <property type="entry name" value="EXOIII"/>
    <property type="match status" value="1"/>
</dbReference>
<evidence type="ECO:0000313" key="14">
    <source>
        <dbReference type="Proteomes" id="UP000092024"/>
    </source>
</evidence>
<keyword evidence="5 8" id="KW-0269">Exonuclease</keyword>
<keyword evidence="4 8" id="KW-0378">Hydrolase</keyword>
<evidence type="ECO:0000259" key="11">
    <source>
        <dbReference type="PROSITE" id="PS51193"/>
    </source>
</evidence>
<dbReference type="InterPro" id="IPR013520">
    <property type="entry name" value="Ribonucl_H"/>
</dbReference>
<dbReference type="STRING" id="1844972.A7K91_04170"/>
<feature type="region of interest" description="Disordered" evidence="10">
    <location>
        <begin position="951"/>
        <end position="972"/>
    </location>
</feature>
<evidence type="ECO:0000313" key="13">
    <source>
        <dbReference type="EMBL" id="OBR65115.1"/>
    </source>
</evidence>
<evidence type="ECO:0000256" key="6">
    <source>
        <dbReference type="ARBA" id="ARBA00022840"/>
    </source>
</evidence>
<dbReference type="AlphaFoldDB" id="A0A1A5YI89"/>
<dbReference type="SMART" id="SM00491">
    <property type="entry name" value="HELICc2"/>
    <property type="match status" value="1"/>
</dbReference>
<dbReference type="FunFam" id="3.30.420.10:FF:000045">
    <property type="entry name" value="3'-5' exonuclease DinG"/>
    <property type="match status" value="1"/>
</dbReference>
<evidence type="ECO:0000259" key="12">
    <source>
        <dbReference type="PROSITE" id="PS51194"/>
    </source>
</evidence>
<comment type="cofactor">
    <cofactor evidence="1">
        <name>[4Fe-4S] cluster</name>
        <dbReference type="ChEBI" id="CHEBI:49883"/>
    </cofactor>
</comment>
<evidence type="ECO:0000256" key="8">
    <source>
        <dbReference type="HAMAP-Rule" id="MF_02206"/>
    </source>
</evidence>
<dbReference type="OrthoDB" id="9803913at2"/>
<dbReference type="SUPFAM" id="SSF52540">
    <property type="entry name" value="P-loop containing nucleoside triphosphate hydrolases"/>
    <property type="match status" value="1"/>
</dbReference>
<evidence type="ECO:0000256" key="7">
    <source>
        <dbReference type="ARBA" id="ARBA00048954"/>
    </source>
</evidence>
<dbReference type="PANTHER" id="PTHR11472">
    <property type="entry name" value="DNA REPAIR DEAD HELICASE RAD3/XP-D SUBFAMILY MEMBER"/>
    <property type="match status" value="1"/>
</dbReference>
<dbReference type="PROSITE" id="PS51194">
    <property type="entry name" value="HELICASE_CTER"/>
    <property type="match status" value="1"/>
</dbReference>
<dbReference type="GO" id="GO:0005524">
    <property type="term" value="F:ATP binding"/>
    <property type="evidence" value="ECO:0007669"/>
    <property type="project" value="UniProtKB-UniRule"/>
</dbReference>
<organism evidence="13 14">
    <name type="scientific">Paenibacillus oryzae</name>
    <dbReference type="NCBI Taxonomy" id="1844972"/>
    <lineage>
        <taxon>Bacteria</taxon>
        <taxon>Bacillati</taxon>
        <taxon>Bacillota</taxon>
        <taxon>Bacilli</taxon>
        <taxon>Bacillales</taxon>
        <taxon>Paenibacillaceae</taxon>
        <taxon>Paenibacillus</taxon>
    </lineage>
</organism>
<feature type="compositionally biased region" description="Basic and acidic residues" evidence="10">
    <location>
        <begin position="961"/>
        <end position="972"/>
    </location>
</feature>
<dbReference type="GO" id="GO:0006260">
    <property type="term" value="P:DNA replication"/>
    <property type="evidence" value="ECO:0007669"/>
    <property type="project" value="InterPro"/>
</dbReference>
<comment type="caution">
    <text evidence="13">The sequence shown here is derived from an EMBL/GenBank/DDBJ whole genome shotgun (WGS) entry which is preliminary data.</text>
</comment>
<dbReference type="NCBIfam" id="TIGR00573">
    <property type="entry name" value="dnaq"/>
    <property type="match status" value="1"/>
</dbReference>
<dbReference type="Proteomes" id="UP000092024">
    <property type="component" value="Unassembled WGS sequence"/>
</dbReference>
<dbReference type="PANTHER" id="PTHR11472:SF34">
    <property type="entry name" value="REGULATOR OF TELOMERE ELONGATION HELICASE 1"/>
    <property type="match status" value="1"/>
</dbReference>
<dbReference type="EMBL" id="LYPA01000064">
    <property type="protein sequence ID" value="OBR65115.1"/>
    <property type="molecule type" value="Genomic_DNA"/>
</dbReference>
<keyword evidence="3 8" id="KW-0547">Nucleotide-binding</keyword>
<dbReference type="PROSITE" id="PS51193">
    <property type="entry name" value="HELICASE_ATP_BIND_2"/>
    <property type="match status" value="1"/>
</dbReference>
<dbReference type="NCBIfam" id="TIGR01407">
    <property type="entry name" value="dinG_rel"/>
    <property type="match status" value="1"/>
</dbReference>
<evidence type="ECO:0000256" key="10">
    <source>
        <dbReference type="SAM" id="MobiDB-lite"/>
    </source>
</evidence>
<evidence type="ECO:0000256" key="2">
    <source>
        <dbReference type="ARBA" id="ARBA00022722"/>
    </source>
</evidence>
<evidence type="ECO:0000256" key="1">
    <source>
        <dbReference type="ARBA" id="ARBA00001966"/>
    </source>
</evidence>
<feature type="domain" description="Helicase C-terminal" evidence="12">
    <location>
        <begin position="762"/>
        <end position="947"/>
    </location>
</feature>
<dbReference type="RefSeq" id="WP_068684469.1">
    <property type="nucleotide sequence ID" value="NZ_LYPA01000064.1"/>
</dbReference>
<comment type="similarity">
    <text evidence="8 9">Belongs to the helicase family. DinG subfamily. Type 2 sub-subfamily.</text>
</comment>
<protein>
    <recommendedName>
        <fullName evidence="8 9">3'-5' exonuclease DinG</fullName>
        <ecNumber evidence="8 9">3.1.-.-</ecNumber>
    </recommendedName>
</protein>
<feature type="short sequence motif" description="DEAH box" evidence="8">
    <location>
        <begin position="469"/>
        <end position="472"/>
    </location>
</feature>
<proteinExistence type="inferred from homology"/>
<dbReference type="Gene3D" id="3.30.420.10">
    <property type="entry name" value="Ribonuclease H-like superfamily/Ribonuclease H"/>
    <property type="match status" value="1"/>
</dbReference>
<dbReference type="Gene3D" id="3.40.50.300">
    <property type="entry name" value="P-loop containing nucleotide triphosphate hydrolases"/>
    <property type="match status" value="2"/>
</dbReference>
<dbReference type="EC" id="3.1.-.-" evidence="8 9"/>
<evidence type="ECO:0000256" key="3">
    <source>
        <dbReference type="ARBA" id="ARBA00022741"/>
    </source>
</evidence>
<dbReference type="SUPFAM" id="SSF53098">
    <property type="entry name" value="Ribonuclease H-like"/>
    <property type="match status" value="1"/>
</dbReference>
<name>A0A1A5YI89_9BACL</name>
<dbReference type="GO" id="GO:0003677">
    <property type="term" value="F:DNA binding"/>
    <property type="evidence" value="ECO:0007669"/>
    <property type="project" value="InterPro"/>
</dbReference>
<dbReference type="HAMAP" id="MF_02206">
    <property type="entry name" value="DinG_exonucl"/>
    <property type="match status" value="1"/>
</dbReference>
<dbReference type="InterPro" id="IPR014001">
    <property type="entry name" value="Helicase_ATP-bd"/>
</dbReference>
<dbReference type="CDD" id="cd06127">
    <property type="entry name" value="DEDDh"/>
    <property type="match status" value="1"/>
</dbReference>
<reference evidence="13 14" key="1">
    <citation type="submission" date="2016-05" db="EMBL/GenBank/DDBJ databases">
        <title>Paenibacillus oryzae. sp. nov., isolated from the rice root.</title>
        <authorList>
            <person name="Zhang J."/>
            <person name="Zhang X."/>
        </authorList>
    </citation>
    <scope>NUCLEOTIDE SEQUENCE [LARGE SCALE GENOMIC DNA]</scope>
    <source>
        <strain evidence="13 14">1DrF-4</strain>
    </source>
</reference>
<dbReference type="InterPro" id="IPR001650">
    <property type="entry name" value="Helicase_C-like"/>
</dbReference>
<dbReference type="InterPro" id="IPR027417">
    <property type="entry name" value="P-loop_NTPase"/>
</dbReference>
<dbReference type="InterPro" id="IPR006555">
    <property type="entry name" value="ATP-dep_Helicase_C"/>
</dbReference>
<dbReference type="InterPro" id="IPR014013">
    <property type="entry name" value="Helic_SF1/SF2_ATP-bd_DinG/Rad3"/>
</dbReference>
<dbReference type="InterPro" id="IPR006310">
    <property type="entry name" value="DinG"/>
</dbReference>
<dbReference type="GO" id="GO:0008408">
    <property type="term" value="F:3'-5' exonuclease activity"/>
    <property type="evidence" value="ECO:0007669"/>
    <property type="project" value="UniProtKB-UniRule"/>
</dbReference>
<feature type="binding site" evidence="8">
    <location>
        <begin position="288"/>
        <end position="295"/>
    </location>
    <ligand>
        <name>ATP</name>
        <dbReference type="ChEBI" id="CHEBI:30616"/>
    </ligand>
</feature>
<feature type="domain" description="Helicase ATP-binding" evidence="11">
    <location>
        <begin position="253"/>
        <end position="526"/>
    </location>
</feature>
<keyword evidence="2 8" id="KW-0540">Nuclease</keyword>